<feature type="transmembrane region" description="Helical" evidence="1">
    <location>
        <begin position="15"/>
        <end position="39"/>
    </location>
</feature>
<gene>
    <name evidence="2" type="ORF">G7071_15230</name>
</gene>
<sequence>MQVASSSTVLADPSAAMLMVALLNGAGAAAGMVTLMGAAPSMSMYSWPLTVTPLGIASQALKPRGPCAPAGPVAPVAPLGPAGPATPVLDALSLVLTALFRSFSLTVPFLMCLVVTAFLAMSKDVICAAA</sequence>
<keyword evidence="3" id="KW-1185">Reference proteome</keyword>
<evidence type="ECO:0000256" key="1">
    <source>
        <dbReference type="SAM" id="Phobius"/>
    </source>
</evidence>
<proteinExistence type="predicted"/>
<evidence type="ECO:0000313" key="2">
    <source>
        <dbReference type="EMBL" id="QIK76568.1"/>
    </source>
</evidence>
<evidence type="ECO:0000313" key="3">
    <source>
        <dbReference type="Proteomes" id="UP000502035"/>
    </source>
</evidence>
<dbReference type="KEGG" id="npi:G7071_15230"/>
<name>A0A6G7YIK7_9ACTN</name>
<keyword evidence="1" id="KW-0812">Transmembrane</keyword>
<dbReference type="RefSeq" id="WP_166320119.1">
    <property type="nucleotide sequence ID" value="NZ_CP049866.1"/>
</dbReference>
<feature type="transmembrane region" description="Helical" evidence="1">
    <location>
        <begin position="98"/>
        <end position="121"/>
    </location>
</feature>
<reference evidence="2 3" key="1">
    <citation type="submission" date="2020-03" db="EMBL/GenBank/DDBJ databases">
        <title>Nocardioides sp. nov., isolated from fish.</title>
        <authorList>
            <person name="Hyun D.-W."/>
            <person name="Bae J.-W."/>
        </authorList>
    </citation>
    <scope>NUCLEOTIDE SEQUENCE [LARGE SCALE GENOMIC DNA]</scope>
    <source>
        <strain evidence="2 3">HDW12A</strain>
    </source>
</reference>
<dbReference type="AlphaFoldDB" id="A0A6G7YIK7"/>
<accession>A0A6G7YIK7</accession>
<organism evidence="2 3">
    <name type="scientific">Nocardioides piscis</name>
    <dbReference type="NCBI Taxonomy" id="2714938"/>
    <lineage>
        <taxon>Bacteria</taxon>
        <taxon>Bacillati</taxon>
        <taxon>Actinomycetota</taxon>
        <taxon>Actinomycetes</taxon>
        <taxon>Propionibacteriales</taxon>
        <taxon>Nocardioidaceae</taxon>
        <taxon>Nocardioides</taxon>
    </lineage>
</organism>
<dbReference type="EMBL" id="CP049866">
    <property type="protein sequence ID" value="QIK76568.1"/>
    <property type="molecule type" value="Genomic_DNA"/>
</dbReference>
<keyword evidence="1" id="KW-1133">Transmembrane helix</keyword>
<protein>
    <submittedName>
        <fullName evidence="2">Uncharacterized protein</fullName>
    </submittedName>
</protein>
<keyword evidence="1" id="KW-0472">Membrane</keyword>
<dbReference type="Proteomes" id="UP000502035">
    <property type="component" value="Chromosome"/>
</dbReference>